<keyword evidence="2" id="KW-0326">Glycosidase</keyword>
<dbReference type="EMBL" id="JAZHRV010000001">
    <property type="protein sequence ID" value="MEH2556222.1"/>
    <property type="molecule type" value="Genomic_DNA"/>
</dbReference>
<proteinExistence type="predicted"/>
<evidence type="ECO:0000259" key="1">
    <source>
        <dbReference type="SMART" id="SM00642"/>
    </source>
</evidence>
<dbReference type="SUPFAM" id="SSF51445">
    <property type="entry name" value="(Trans)glycosidases"/>
    <property type="match status" value="1"/>
</dbReference>
<organism evidence="2 3">
    <name type="scientific">Bradyrhizobium algeriense</name>
    <dbReference type="NCBI Taxonomy" id="634784"/>
    <lineage>
        <taxon>Bacteria</taxon>
        <taxon>Pseudomonadati</taxon>
        <taxon>Pseudomonadota</taxon>
        <taxon>Alphaproteobacteria</taxon>
        <taxon>Hyphomicrobiales</taxon>
        <taxon>Nitrobacteraceae</taxon>
        <taxon>Bradyrhizobium</taxon>
    </lineage>
</organism>
<accession>A0ABU8BDN7</accession>
<dbReference type="Gene3D" id="3.20.20.80">
    <property type="entry name" value="Glycosidases"/>
    <property type="match status" value="1"/>
</dbReference>
<keyword evidence="3" id="KW-1185">Reference proteome</keyword>
<dbReference type="EC" id="3.2.1.41" evidence="2"/>
<reference evidence="2 3" key="1">
    <citation type="submission" date="2024-02" db="EMBL/GenBank/DDBJ databases">
        <title>Adaptive strategies in a cosmopolitan and abundant soil bacterium.</title>
        <authorList>
            <person name="Carini P."/>
        </authorList>
    </citation>
    <scope>NUCLEOTIDE SEQUENCE [LARGE SCALE GENOMIC DNA]</scope>
    <source>
        <strain evidence="2 3">AZCC 1608</strain>
    </source>
</reference>
<keyword evidence="2" id="KW-0378">Hydrolase</keyword>
<dbReference type="PANTHER" id="PTHR43002">
    <property type="entry name" value="GLYCOGEN DEBRANCHING ENZYME"/>
    <property type="match status" value="1"/>
</dbReference>
<dbReference type="SMART" id="SM00642">
    <property type="entry name" value="Aamy"/>
    <property type="match status" value="1"/>
</dbReference>
<dbReference type="Pfam" id="PF00128">
    <property type="entry name" value="Alpha-amylase"/>
    <property type="match status" value="1"/>
</dbReference>
<evidence type="ECO:0000313" key="2">
    <source>
        <dbReference type="EMBL" id="MEH2556222.1"/>
    </source>
</evidence>
<protein>
    <submittedName>
        <fullName evidence="2">Pullulanase</fullName>
        <ecNumber evidence="2">3.2.1.41</ecNumber>
    </submittedName>
</protein>
<feature type="domain" description="Glycosyl hydrolase family 13 catalytic" evidence="1">
    <location>
        <begin position="189"/>
        <end position="572"/>
    </location>
</feature>
<dbReference type="GO" id="GO:0051060">
    <property type="term" value="F:pullulanase activity"/>
    <property type="evidence" value="ECO:0007669"/>
    <property type="project" value="UniProtKB-EC"/>
</dbReference>
<comment type="caution">
    <text evidence="2">The sequence shown here is derived from an EMBL/GenBank/DDBJ whole genome shotgun (WGS) entry which is preliminary data.</text>
</comment>
<dbReference type="InterPro" id="IPR017853">
    <property type="entry name" value="GH"/>
</dbReference>
<dbReference type="InterPro" id="IPR006047">
    <property type="entry name" value="GH13_cat_dom"/>
</dbReference>
<evidence type="ECO:0000313" key="3">
    <source>
        <dbReference type="Proteomes" id="UP001364224"/>
    </source>
</evidence>
<sequence length="675" mass="77108">MPFDLLQRKRSHFMLWRPGSVNPPPALVIGTFLEGNPPSFQPLNRFDLAVSPVSADLWEIAAAACGLADSRVYHYWFEVTNVNPKTPVSARILCTDPTAWTVDWRLRAPALPLPFTDDDRGPAAVVKWRENELVPCDPAGDEPDWQNDPRLDTLPANNRLVIYELPTRWSRIETEGTVSIAGGTFRDVLALVERTAAPTNFAGVAALAPGEAHLEDLGVNALELLPPADSFVNREWGYATSNYFAADFDLGFPRGHASPTASADLAALVTACHRHRLRFFTDVVMAFATRYAYRYVNFLDFHVHRGTDDPEEDARDDFGGDLFKYNFLTDAYDPITGGPARLVPARRLMLTCLARWMLDFRVDGIRMDSVPNIMNWDFVQEYKDLARNIWRSRWLAQGLPAQGADERFLVVGEDLAVPIDLLRQNRLDGLWNEEFKRMVRYAIIGQNDEKEPSFEWTVRKLIDCRLLGFADGSQAINYVTSHDVEGVRNERLYNLLNNNGVWNTERRIKLAFVCLMTAVGIPMIFAGEEFADQHDLAVIHPQKQIDPVNFDRLQDPWRRRVFEYCARLVRFRTRSDALAVNDTQFIHVDFEEGKRVLVWQRGRPGIDHPVIVVANFSDFETALPFAPASEYRVPNWPMTPPGMRWREITQNRDVPPEWVHREPIFPWEAKVYALT</sequence>
<name>A0ABU8BDN7_9BRAD</name>
<dbReference type="Proteomes" id="UP001364224">
    <property type="component" value="Unassembled WGS sequence"/>
</dbReference>
<gene>
    <name evidence="2" type="ORF">V1286_003751</name>
</gene>